<evidence type="ECO:0000313" key="2">
    <source>
        <dbReference type="Proteomes" id="UP001164459"/>
    </source>
</evidence>
<dbReference type="Proteomes" id="UP001164459">
    <property type="component" value="Chromosome"/>
</dbReference>
<name>A0ABY7HDL5_9BACT</name>
<reference evidence="1" key="1">
    <citation type="submission" date="2022-11" db="EMBL/GenBank/DDBJ databases">
        <title>Minimal conservation of predation-associated metabolite biosynthetic gene clusters underscores biosynthetic potential of Myxococcota including descriptions for ten novel species: Archangium lansinium sp. nov., Myxococcus landrumus sp. nov., Nannocystis bai.</title>
        <authorList>
            <person name="Ahearne A."/>
            <person name="Stevens C."/>
            <person name="Dowd S."/>
        </authorList>
    </citation>
    <scope>NUCLEOTIDE SEQUENCE</scope>
    <source>
        <strain evidence="1">Fl3</strain>
    </source>
</reference>
<organism evidence="1 2">
    <name type="scientific">Nannocystis punicea</name>
    <dbReference type="NCBI Taxonomy" id="2995304"/>
    <lineage>
        <taxon>Bacteria</taxon>
        <taxon>Pseudomonadati</taxon>
        <taxon>Myxococcota</taxon>
        <taxon>Polyangia</taxon>
        <taxon>Nannocystales</taxon>
        <taxon>Nannocystaceae</taxon>
        <taxon>Nannocystis</taxon>
    </lineage>
</organism>
<gene>
    <name evidence="1" type="ORF">O0S08_13080</name>
</gene>
<proteinExistence type="predicted"/>
<evidence type="ECO:0000313" key="1">
    <source>
        <dbReference type="EMBL" id="WAS97074.1"/>
    </source>
</evidence>
<keyword evidence="2" id="KW-1185">Reference proteome</keyword>
<dbReference type="EMBL" id="CP114040">
    <property type="protein sequence ID" value="WAS97074.1"/>
    <property type="molecule type" value="Genomic_DNA"/>
</dbReference>
<accession>A0ABY7HDL5</accession>
<sequence length="344" mass="38939">MMFRVMMLVGLCGCASIPADARRGSACPELAVEVDRVIPTRRGRAEGRSQTTRLWIDARDVPHVTWSSQWWQFTTMGRSHRELHHAWLAGRRWIVEHDPVPSDWPANPDIFAHDGSRWYVQFTEADPSPVPRSLVTRLWVGPPWRVIHTIREGEFVLTQRQDRDGAWLVTTMGRSTPSSPGGEAPIRLYRLTAGQLAEVVDLDEAPTPDEVRSTRPTPDVQWPAEVSRAASYDSFAVATRDGRSVIVGVGWRPRGPATQREHPHGEPYIHYPNPRRGRGTLMVWVLEGSQAEPRVVHSVRLRRHFRPQVEIGPGGTIHVLLVDTYVSDFAPNRYVKLRCRSQGS</sequence>
<protein>
    <submittedName>
        <fullName evidence="1">Uncharacterized protein</fullName>
    </submittedName>
</protein>
<dbReference type="RefSeq" id="WP_269039438.1">
    <property type="nucleotide sequence ID" value="NZ_CP114040.1"/>
</dbReference>